<reference evidence="1 2" key="1">
    <citation type="submission" date="2020-12" db="EMBL/GenBank/DDBJ databases">
        <title>Concerted genomic and epigenomic changes stabilize Arabidopsis allopolyploids.</title>
        <authorList>
            <person name="Chen Z."/>
        </authorList>
    </citation>
    <scope>NUCLEOTIDE SEQUENCE [LARGE SCALE GENOMIC DNA]</scope>
    <source>
        <strain evidence="1">As9502</strain>
        <tissue evidence="1">Leaf</tissue>
    </source>
</reference>
<protein>
    <submittedName>
        <fullName evidence="1">Uncharacterized protein</fullName>
    </submittedName>
</protein>
<comment type="caution">
    <text evidence="1">The sequence shown here is derived from an EMBL/GenBank/DDBJ whole genome shotgun (WGS) entry which is preliminary data.</text>
</comment>
<organism evidence="1 2">
    <name type="scientific">Arabidopsis suecica</name>
    <name type="common">Swedish thale-cress</name>
    <name type="synonym">Cardaminopsis suecica</name>
    <dbReference type="NCBI Taxonomy" id="45249"/>
    <lineage>
        <taxon>Eukaryota</taxon>
        <taxon>Viridiplantae</taxon>
        <taxon>Streptophyta</taxon>
        <taxon>Embryophyta</taxon>
        <taxon>Tracheophyta</taxon>
        <taxon>Spermatophyta</taxon>
        <taxon>Magnoliopsida</taxon>
        <taxon>eudicotyledons</taxon>
        <taxon>Gunneridae</taxon>
        <taxon>Pentapetalae</taxon>
        <taxon>rosids</taxon>
        <taxon>malvids</taxon>
        <taxon>Brassicales</taxon>
        <taxon>Brassicaceae</taxon>
        <taxon>Camelineae</taxon>
        <taxon>Arabidopsis</taxon>
    </lineage>
</organism>
<dbReference type="AlphaFoldDB" id="A0A8T1YKV5"/>
<gene>
    <name evidence="1" type="ORF">ISN44_As12g021540</name>
</gene>
<dbReference type="EMBL" id="JAEFBJ010000012">
    <property type="protein sequence ID" value="KAG7546841.1"/>
    <property type="molecule type" value="Genomic_DNA"/>
</dbReference>
<dbReference type="Proteomes" id="UP000694251">
    <property type="component" value="Chromosome 12"/>
</dbReference>
<sequence>MPFRFFVELVMHSTILISSQTQGSIHSTYLDADAKYELQSYSLRVVLLLKPKPLSNFVKSSIPVASSLLWINYCLRRYHAS</sequence>
<keyword evidence="2" id="KW-1185">Reference proteome</keyword>
<evidence type="ECO:0000313" key="2">
    <source>
        <dbReference type="Proteomes" id="UP000694251"/>
    </source>
</evidence>
<evidence type="ECO:0000313" key="1">
    <source>
        <dbReference type="EMBL" id="KAG7546841.1"/>
    </source>
</evidence>
<accession>A0A8T1YKV5</accession>
<proteinExistence type="predicted"/>
<name>A0A8T1YKV5_ARASU</name>